<feature type="domain" description="UspA" evidence="2">
    <location>
        <begin position="1"/>
        <end position="143"/>
    </location>
</feature>
<comment type="similarity">
    <text evidence="1">Belongs to the universal stress protein A family.</text>
</comment>
<dbReference type="InterPro" id="IPR006015">
    <property type="entry name" value="Universal_stress_UspA"/>
</dbReference>
<evidence type="ECO:0000256" key="1">
    <source>
        <dbReference type="ARBA" id="ARBA00008791"/>
    </source>
</evidence>
<gene>
    <name evidence="3" type="ORF">ACFQ0S_03335</name>
</gene>
<evidence type="ECO:0000313" key="3">
    <source>
        <dbReference type="EMBL" id="MFD0983502.1"/>
    </source>
</evidence>
<dbReference type="EMBL" id="JBHTIZ010000010">
    <property type="protein sequence ID" value="MFD0983502.1"/>
    <property type="molecule type" value="Genomic_DNA"/>
</dbReference>
<dbReference type="Pfam" id="PF00582">
    <property type="entry name" value="Usp"/>
    <property type="match status" value="1"/>
</dbReference>
<evidence type="ECO:0000313" key="4">
    <source>
        <dbReference type="Proteomes" id="UP001597051"/>
    </source>
</evidence>
<organism evidence="3 4">
    <name type="scientific">Flavobacterium myungsuense</name>
    <dbReference type="NCBI Taxonomy" id="651823"/>
    <lineage>
        <taxon>Bacteria</taxon>
        <taxon>Pseudomonadati</taxon>
        <taxon>Bacteroidota</taxon>
        <taxon>Flavobacteriia</taxon>
        <taxon>Flavobacteriales</taxon>
        <taxon>Flavobacteriaceae</taxon>
        <taxon>Flavobacterium</taxon>
    </lineage>
</organism>
<name>A0ABW3IZ84_9FLAO</name>
<evidence type="ECO:0000259" key="2">
    <source>
        <dbReference type="Pfam" id="PF00582"/>
    </source>
</evidence>
<dbReference type="Proteomes" id="UP001597051">
    <property type="component" value="Unassembled WGS sequence"/>
</dbReference>
<proteinExistence type="inferred from homology"/>
<keyword evidence="4" id="KW-1185">Reference proteome</keyword>
<dbReference type="SUPFAM" id="SSF52402">
    <property type="entry name" value="Adenine nucleotide alpha hydrolases-like"/>
    <property type="match status" value="1"/>
</dbReference>
<dbReference type="PANTHER" id="PTHR46268:SF6">
    <property type="entry name" value="UNIVERSAL STRESS PROTEIN UP12"/>
    <property type="match status" value="1"/>
</dbReference>
<reference evidence="4" key="1">
    <citation type="journal article" date="2019" name="Int. J. Syst. Evol. Microbiol.">
        <title>The Global Catalogue of Microorganisms (GCM) 10K type strain sequencing project: providing services to taxonomists for standard genome sequencing and annotation.</title>
        <authorList>
            <consortium name="The Broad Institute Genomics Platform"/>
            <consortium name="The Broad Institute Genome Sequencing Center for Infectious Disease"/>
            <person name="Wu L."/>
            <person name="Ma J."/>
        </authorList>
    </citation>
    <scope>NUCLEOTIDE SEQUENCE [LARGE SCALE GENOMIC DNA]</scope>
    <source>
        <strain evidence="4">CECT 7649</strain>
    </source>
</reference>
<dbReference type="CDD" id="cd00293">
    <property type="entry name" value="USP-like"/>
    <property type="match status" value="1"/>
</dbReference>
<accession>A0ABW3IZ84</accession>
<dbReference type="PANTHER" id="PTHR46268">
    <property type="entry name" value="STRESS RESPONSE PROTEIN NHAX"/>
    <property type="match status" value="1"/>
</dbReference>
<comment type="caution">
    <text evidence="3">The sequence shown here is derived from an EMBL/GenBank/DDBJ whole genome shotgun (WGS) entry which is preliminary data.</text>
</comment>
<sequence>MKKILVTTDFSANSRKAIHFAMQLATQTPCELIFYNVVEIFRPTIWDHVYYGQYEANELKRSQKTLEQFIHTIYQKSTIKKTSYKCICQVGMNASNKIIEYAKEIKADYICISTIGAGKLIQLFGTTASQLVAFCPIPVFIIPKNYKSRAITNVCFASDLINLGEELDRVQQFTLQVKAKLNILHFDYLVRLKAKKNKLNKLTTRYETENTSFHFNELNALYPLNKHIQKYIQKTRTSVLISFTKQNRNWFDKLFLSSKTTDMVFDTKTPMLVFKKNKIISK</sequence>
<dbReference type="InterPro" id="IPR006016">
    <property type="entry name" value="UspA"/>
</dbReference>
<dbReference type="Gene3D" id="3.40.50.12370">
    <property type="match status" value="1"/>
</dbReference>
<protein>
    <submittedName>
        <fullName evidence="3">Universal stress protein</fullName>
    </submittedName>
</protein>
<dbReference type="PRINTS" id="PR01438">
    <property type="entry name" value="UNVRSLSTRESS"/>
</dbReference>
<dbReference type="RefSeq" id="WP_379753465.1">
    <property type="nucleotide sequence ID" value="NZ_JBHSYB010000008.1"/>
</dbReference>